<dbReference type="Proteomes" id="UP000015104">
    <property type="component" value="Unassembled WGS sequence"/>
</dbReference>
<organism evidence="1 2">
    <name type="scientific">Tetranychus urticae</name>
    <name type="common">Two-spotted spider mite</name>
    <dbReference type="NCBI Taxonomy" id="32264"/>
    <lineage>
        <taxon>Eukaryota</taxon>
        <taxon>Metazoa</taxon>
        <taxon>Ecdysozoa</taxon>
        <taxon>Arthropoda</taxon>
        <taxon>Chelicerata</taxon>
        <taxon>Arachnida</taxon>
        <taxon>Acari</taxon>
        <taxon>Acariformes</taxon>
        <taxon>Trombidiformes</taxon>
        <taxon>Prostigmata</taxon>
        <taxon>Eleutherengona</taxon>
        <taxon>Raphignathae</taxon>
        <taxon>Tetranychoidea</taxon>
        <taxon>Tetranychidae</taxon>
        <taxon>Tetranychus</taxon>
    </lineage>
</organism>
<sequence length="39" mass="4713">MIIITPTFYVDHHHHPWLTRPQSFKLIPKYFGQSVLLSY</sequence>
<dbReference type="EMBL" id="CAEY01000211">
    <property type="status" value="NOT_ANNOTATED_CDS"/>
    <property type="molecule type" value="Genomic_DNA"/>
</dbReference>
<evidence type="ECO:0000313" key="2">
    <source>
        <dbReference type="Proteomes" id="UP000015104"/>
    </source>
</evidence>
<proteinExistence type="predicted"/>
<accession>T1KLE1</accession>
<dbReference type="AlphaFoldDB" id="T1KLE1"/>
<reference evidence="2" key="1">
    <citation type="submission" date="2011-08" db="EMBL/GenBank/DDBJ databases">
        <authorList>
            <person name="Rombauts S."/>
        </authorList>
    </citation>
    <scope>NUCLEOTIDE SEQUENCE</scope>
    <source>
        <strain evidence="2">London</strain>
    </source>
</reference>
<keyword evidence="2" id="KW-1185">Reference proteome</keyword>
<name>T1KLE1_TETUR</name>
<evidence type="ECO:0000313" key="1">
    <source>
        <dbReference type="EnsemblMetazoa" id="tetur14g02120.1"/>
    </source>
</evidence>
<dbReference type="HOGENOM" id="CLU_3320632_0_0_1"/>
<dbReference type="EnsemblMetazoa" id="tetur14g02120.1">
    <property type="protein sequence ID" value="tetur14g02120.1"/>
    <property type="gene ID" value="tetur14g02120"/>
</dbReference>
<protein>
    <submittedName>
        <fullName evidence="1">Uncharacterized protein</fullName>
    </submittedName>
</protein>
<reference evidence="1" key="2">
    <citation type="submission" date="2015-06" db="UniProtKB">
        <authorList>
            <consortium name="EnsemblMetazoa"/>
        </authorList>
    </citation>
    <scope>IDENTIFICATION</scope>
</reference>